<comment type="caution">
    <text evidence="2">The sequence shown here is derived from an EMBL/GenBank/DDBJ whole genome shotgun (WGS) entry which is preliminary data.</text>
</comment>
<feature type="region of interest" description="Disordered" evidence="1">
    <location>
        <begin position="418"/>
        <end position="541"/>
    </location>
</feature>
<organism evidence="2 3">
    <name type="scientific">Hypsizygus marmoreus</name>
    <name type="common">White beech mushroom</name>
    <name type="synonym">Agaricus marmoreus</name>
    <dbReference type="NCBI Taxonomy" id="39966"/>
    <lineage>
        <taxon>Eukaryota</taxon>
        <taxon>Fungi</taxon>
        <taxon>Dikarya</taxon>
        <taxon>Basidiomycota</taxon>
        <taxon>Agaricomycotina</taxon>
        <taxon>Agaricomycetes</taxon>
        <taxon>Agaricomycetidae</taxon>
        <taxon>Agaricales</taxon>
        <taxon>Tricholomatineae</taxon>
        <taxon>Lyophyllaceae</taxon>
        <taxon>Hypsizygus</taxon>
    </lineage>
</organism>
<feature type="compositionally biased region" description="Low complexity" evidence="1">
    <location>
        <begin position="444"/>
        <end position="470"/>
    </location>
</feature>
<evidence type="ECO:0000313" key="3">
    <source>
        <dbReference type="Proteomes" id="UP000076154"/>
    </source>
</evidence>
<dbReference type="InParanoid" id="A0A369K4I5"/>
<keyword evidence="3" id="KW-1185">Reference proteome</keyword>
<name>A0A369K4I5_HYPMA</name>
<protein>
    <submittedName>
        <fullName evidence="2">Uncharacterized protein</fullName>
    </submittedName>
</protein>
<dbReference type="AlphaFoldDB" id="A0A369K4I5"/>
<reference evidence="2" key="1">
    <citation type="submission" date="2018-04" db="EMBL/GenBank/DDBJ databases">
        <title>Whole genome sequencing of Hypsizygus marmoreus.</title>
        <authorList>
            <person name="Choi I.-G."/>
            <person name="Min B."/>
            <person name="Kim J.-G."/>
            <person name="Kim S."/>
            <person name="Oh Y.-L."/>
            <person name="Kong W.-S."/>
            <person name="Park H."/>
            <person name="Jeong J."/>
            <person name="Song E.-S."/>
        </authorList>
    </citation>
    <scope>NUCLEOTIDE SEQUENCE [LARGE SCALE GENOMIC DNA]</scope>
    <source>
        <strain evidence="2">51987-8</strain>
    </source>
</reference>
<proteinExistence type="predicted"/>
<sequence>MEYIYRDQSRYPIRSVVQKIDKDRSFIHLSKRDIVVPLDAWSLKDKKKAQYPTLTGPTGQYLALDGATDVVWFDSEEPWDICCPTIIPPRRDDQQWFRDFADSEKGRAIQELEDAAGYTMSSEWKTRWALDLDEVELCCKTIRSEGLYAVDAPLPAICPKEELNRIHDNLHSAEACLARVKRYMLSDIAFLWWWTLTQSSWKAGLNDTAVTSIEHWVKDLDDKRGILVDLERDWNVIDIELWTKLDIPIIFAWTSSMDLTPRFERLSPRFLEACWEAQDTARAARHFHEIKLEDIPDYKERFPHVPRYDSFLQNPWQGYHVDTNRTKWDDRPYHVYICDFEGWRRREVTDFQLQQLYRRTFHFRAMYGGKEHYLLHWRFRPFASADSPSAMITDDSVDHENVHEIRIQFLHSHAPKNGIVFKKETGEVTGERNRGRPYERPYPSSRHSSTTARTSSSSSYQTGPSYRSSSVASSHPRETGSSRSRRPDLASRLSDRTHASPPPALARRLSNRPLPPYQQRTAGRSRPAWDSEDERTQKKEDQYIDRLASTFDRYFAQSSGYCVAGPHLWDTALLEEGILYLPRKETMVRAKIWHVVKGPFRSPADLLNWLIEQGLSFQIAVPETHLEKWIPSRITDTDRAIGSYYTSPPKELVLVWDEDGEAGFLERYQRIVNSILVRPHARSVVFSGGPLHWIARRFRGDELVSDTMNGPSMAVTVHRQGFLVVSKQMPRCDSLSVIEKNALYGFLAGGKPETDKTLWPMANILRDYLTGYSGQWTAECDSLFRSVWAKISQGECTLRTKLQWKAYIRTSNRLGSASTAPSFNEWDNLWQEIHDHYPNIWDSMRLTDINFNEPFLSR</sequence>
<evidence type="ECO:0000313" key="2">
    <source>
        <dbReference type="EMBL" id="RDB26763.1"/>
    </source>
</evidence>
<feature type="compositionally biased region" description="Basic and acidic residues" evidence="1">
    <location>
        <begin position="475"/>
        <end position="498"/>
    </location>
</feature>
<dbReference type="EMBL" id="LUEZ02000023">
    <property type="protein sequence ID" value="RDB26763.1"/>
    <property type="molecule type" value="Genomic_DNA"/>
</dbReference>
<accession>A0A369K4I5</accession>
<gene>
    <name evidence="2" type="ORF">Hypma_005335</name>
</gene>
<dbReference type="Proteomes" id="UP000076154">
    <property type="component" value="Unassembled WGS sequence"/>
</dbReference>
<feature type="compositionally biased region" description="Basic and acidic residues" evidence="1">
    <location>
        <begin position="421"/>
        <end position="439"/>
    </location>
</feature>
<dbReference type="OrthoDB" id="2921818at2759"/>
<evidence type="ECO:0000256" key="1">
    <source>
        <dbReference type="SAM" id="MobiDB-lite"/>
    </source>
</evidence>